<feature type="chain" id="PRO_5047357667" evidence="1">
    <location>
        <begin position="21"/>
        <end position="390"/>
    </location>
</feature>
<name>A0ABP0B3H0_9PEZI</name>
<organism evidence="2 3">
    <name type="scientific">Sporothrix eucalyptigena</name>
    <dbReference type="NCBI Taxonomy" id="1812306"/>
    <lineage>
        <taxon>Eukaryota</taxon>
        <taxon>Fungi</taxon>
        <taxon>Dikarya</taxon>
        <taxon>Ascomycota</taxon>
        <taxon>Pezizomycotina</taxon>
        <taxon>Sordariomycetes</taxon>
        <taxon>Sordariomycetidae</taxon>
        <taxon>Ophiostomatales</taxon>
        <taxon>Ophiostomataceae</taxon>
        <taxon>Sporothrix</taxon>
    </lineage>
</organism>
<accession>A0ABP0B3H0</accession>
<feature type="signal peptide" evidence="1">
    <location>
        <begin position="1"/>
        <end position="20"/>
    </location>
</feature>
<protein>
    <submittedName>
        <fullName evidence="2">Uncharacterized protein</fullName>
    </submittedName>
</protein>
<comment type="caution">
    <text evidence="2">The sequence shown here is derived from an EMBL/GenBank/DDBJ whole genome shotgun (WGS) entry which is preliminary data.</text>
</comment>
<proteinExistence type="predicted"/>
<gene>
    <name evidence="2" type="ORF">SEUCBS140593_002070</name>
</gene>
<sequence>MYLPRVLLLLGSAFLPRAWSQVTYTYPTDDCTTEGPILGNSVFCCSGACLDGTRIGEPGQCENWLNLCGDVDSPPSCAGNQVLSYGDPATVNSGDGCCGACCCECLFQQNIWSWNCCDCPAGYVAVDGGSCSGTASPPCVGCEGPDQVLTGDSTSGYQSKDLSNLTSALGLASTYFGALCKVTTFNSGVLNIIGAVYSAANAAVSPSPGYLGSDFSAFSTVLATISAFLITAFVPEETAGAGLAAAILEGVQGLCNANTAFNWGSTVVGQLESEYLSKHCPSSDTGDKITKRDSPLDLSGRDVTDIAWSMSPRGAVWNPCAELVSLFPNSSEIPTIVEGACGAIQPYNPSDIADAGLANATRIQQTICASDNLTAVVDFANQENPHKEGP</sequence>
<evidence type="ECO:0000256" key="1">
    <source>
        <dbReference type="SAM" id="SignalP"/>
    </source>
</evidence>
<keyword evidence="1" id="KW-0732">Signal</keyword>
<evidence type="ECO:0000313" key="3">
    <source>
        <dbReference type="Proteomes" id="UP001642482"/>
    </source>
</evidence>
<dbReference type="Proteomes" id="UP001642482">
    <property type="component" value="Unassembled WGS sequence"/>
</dbReference>
<dbReference type="EMBL" id="CAWUHD010000013">
    <property type="protein sequence ID" value="CAK7214105.1"/>
    <property type="molecule type" value="Genomic_DNA"/>
</dbReference>
<reference evidence="2 3" key="1">
    <citation type="submission" date="2024-01" db="EMBL/GenBank/DDBJ databases">
        <authorList>
            <person name="Allen C."/>
            <person name="Tagirdzhanova G."/>
        </authorList>
    </citation>
    <scope>NUCLEOTIDE SEQUENCE [LARGE SCALE GENOMIC DNA]</scope>
</reference>
<evidence type="ECO:0000313" key="2">
    <source>
        <dbReference type="EMBL" id="CAK7214105.1"/>
    </source>
</evidence>
<keyword evidence="3" id="KW-1185">Reference proteome</keyword>